<dbReference type="RefSeq" id="WP_035807472.1">
    <property type="nucleotide sequence ID" value="NZ_CCSE01000001.1"/>
</dbReference>
<gene>
    <name evidence="8" type="ORF">BN1048_00154</name>
</gene>
<keyword evidence="3" id="KW-1003">Cell membrane</keyword>
<comment type="similarity">
    <text evidence="2">Belongs to the UPF0410 family.</text>
</comment>
<evidence type="ECO:0000256" key="1">
    <source>
        <dbReference type="ARBA" id="ARBA00004651"/>
    </source>
</evidence>
<sequence length="86" mass="8655">MGWLWTIIVGGILGWLAGVIVSKDVPFGIIGNILAGIIGASIGNALGLDIGPTLGGMSIIGTLLGAIILILVVSFIFGLLKGNKKA</sequence>
<dbReference type="HOGENOM" id="CLU_160040_4_0_9"/>
<dbReference type="PANTHER" id="PTHR33884">
    <property type="entry name" value="UPF0410 PROTEIN YMGE"/>
    <property type="match status" value="1"/>
</dbReference>
<feature type="transmembrane region" description="Helical" evidence="7">
    <location>
        <begin position="59"/>
        <end position="80"/>
    </location>
</feature>
<evidence type="ECO:0000256" key="6">
    <source>
        <dbReference type="ARBA" id="ARBA00023136"/>
    </source>
</evidence>
<feature type="transmembrane region" description="Helical" evidence="7">
    <location>
        <begin position="6"/>
        <end position="22"/>
    </location>
</feature>
<dbReference type="AlphaFoldDB" id="A0A078LYF5"/>
<dbReference type="InterPro" id="IPR007341">
    <property type="entry name" value="Transgly_assoc"/>
</dbReference>
<organism evidence="8 9">
    <name type="scientific">Jeotgalicoccus saudimassiliensis</name>
    <dbReference type="NCBI Taxonomy" id="1461582"/>
    <lineage>
        <taxon>Bacteria</taxon>
        <taxon>Bacillati</taxon>
        <taxon>Bacillota</taxon>
        <taxon>Bacilli</taxon>
        <taxon>Bacillales</taxon>
        <taxon>Staphylococcaceae</taxon>
        <taxon>Jeotgalicoccus</taxon>
    </lineage>
</organism>
<evidence type="ECO:0000256" key="7">
    <source>
        <dbReference type="SAM" id="Phobius"/>
    </source>
</evidence>
<proteinExistence type="inferred from homology"/>
<comment type="subcellular location">
    <subcellularLocation>
        <location evidence="1">Cell membrane</location>
        <topology evidence="1">Multi-pass membrane protein</topology>
    </subcellularLocation>
</comment>
<feature type="transmembrane region" description="Helical" evidence="7">
    <location>
        <begin position="29"/>
        <end position="47"/>
    </location>
</feature>
<evidence type="ECO:0000256" key="3">
    <source>
        <dbReference type="ARBA" id="ARBA00022475"/>
    </source>
</evidence>
<evidence type="ECO:0000256" key="4">
    <source>
        <dbReference type="ARBA" id="ARBA00022692"/>
    </source>
</evidence>
<evidence type="ECO:0000256" key="2">
    <source>
        <dbReference type="ARBA" id="ARBA00011006"/>
    </source>
</evidence>
<dbReference type="PANTHER" id="PTHR33884:SF3">
    <property type="entry name" value="UPF0410 PROTEIN YMGE"/>
    <property type="match status" value="1"/>
</dbReference>
<accession>A0A078LYF5</accession>
<keyword evidence="6 7" id="KW-0472">Membrane</keyword>
<protein>
    <submittedName>
        <fullName evidence="8">Transglycosylase associated protein</fullName>
    </submittedName>
</protein>
<evidence type="ECO:0000256" key="5">
    <source>
        <dbReference type="ARBA" id="ARBA00022989"/>
    </source>
</evidence>
<name>A0A078LYF5_9STAP</name>
<dbReference type="GO" id="GO:0005886">
    <property type="term" value="C:plasma membrane"/>
    <property type="evidence" value="ECO:0007669"/>
    <property type="project" value="UniProtKB-SubCell"/>
</dbReference>
<evidence type="ECO:0000313" key="8">
    <source>
        <dbReference type="EMBL" id="CDZ99035.1"/>
    </source>
</evidence>
<keyword evidence="4 7" id="KW-0812">Transmembrane</keyword>
<dbReference type="eggNOG" id="COG2261">
    <property type="taxonomic scope" value="Bacteria"/>
</dbReference>
<keyword evidence="9" id="KW-1185">Reference proteome</keyword>
<dbReference type="Proteomes" id="UP000044136">
    <property type="component" value="Unassembled WGS sequence"/>
</dbReference>
<dbReference type="STRING" id="1461582.BN1048_00154"/>
<keyword evidence="5 7" id="KW-1133">Transmembrane helix</keyword>
<reference evidence="8 9" key="1">
    <citation type="submission" date="2014-07" db="EMBL/GenBank/DDBJ databases">
        <authorList>
            <person name="Urmite Genomes Urmite Genomes"/>
        </authorList>
    </citation>
    <scope>NUCLEOTIDE SEQUENCE [LARGE SCALE GENOMIC DNA]</scope>
    <source>
        <strain evidence="8 9">13MG44_air</strain>
    </source>
</reference>
<evidence type="ECO:0000313" key="9">
    <source>
        <dbReference type="Proteomes" id="UP000044136"/>
    </source>
</evidence>
<dbReference type="Pfam" id="PF04226">
    <property type="entry name" value="Transgly_assoc"/>
    <property type="match status" value="1"/>
</dbReference>
<dbReference type="EMBL" id="CCSE01000001">
    <property type="protein sequence ID" value="CDZ99035.1"/>
    <property type="molecule type" value="Genomic_DNA"/>
</dbReference>